<evidence type="ECO:0000256" key="5">
    <source>
        <dbReference type="ARBA" id="ARBA00022729"/>
    </source>
</evidence>
<dbReference type="InterPro" id="IPR009079">
    <property type="entry name" value="4_helix_cytokine-like_core"/>
</dbReference>
<keyword evidence="7" id="KW-1015">Disulfide bond</keyword>
<evidence type="ECO:0000256" key="3">
    <source>
        <dbReference type="ARBA" id="ARBA00022514"/>
    </source>
</evidence>
<dbReference type="GO" id="GO:0006955">
    <property type="term" value="P:immune response"/>
    <property type="evidence" value="ECO:0007669"/>
    <property type="project" value="UniProtKB-ARBA"/>
</dbReference>
<dbReference type="InterPro" id="IPR000471">
    <property type="entry name" value="Interferon_alpha/beta/delta"/>
</dbReference>
<keyword evidence="4" id="KW-0964">Secreted</keyword>
<evidence type="ECO:0000256" key="7">
    <source>
        <dbReference type="ARBA" id="ARBA00023157"/>
    </source>
</evidence>
<protein>
    <submittedName>
        <fullName evidence="10">Uncharacterized protein</fullName>
    </submittedName>
</protein>
<comment type="similarity">
    <text evidence="2 8">Belongs to the alpha/beta interferon family.</text>
</comment>
<reference evidence="10 11" key="1">
    <citation type="submission" date="2021-06" db="EMBL/GenBank/DDBJ databases">
        <title>Chromosome-level genome assembly of the red-tail catfish (Hemibagrus wyckioides).</title>
        <authorList>
            <person name="Shao F."/>
        </authorList>
    </citation>
    <scope>NUCLEOTIDE SEQUENCE [LARGE SCALE GENOMIC DNA]</scope>
    <source>
        <strain evidence="10">EC202008001</strain>
        <tissue evidence="10">Blood</tissue>
    </source>
</reference>
<comment type="subcellular location">
    <subcellularLocation>
        <location evidence="1">Secreted</location>
    </subcellularLocation>
</comment>
<dbReference type="GO" id="GO:0005125">
    <property type="term" value="F:cytokine activity"/>
    <property type="evidence" value="ECO:0007669"/>
    <property type="project" value="UniProtKB-KW"/>
</dbReference>
<dbReference type="GO" id="GO:0051607">
    <property type="term" value="P:defense response to virus"/>
    <property type="evidence" value="ECO:0007669"/>
    <property type="project" value="UniProtKB-KW"/>
</dbReference>
<evidence type="ECO:0000256" key="9">
    <source>
        <dbReference type="SAM" id="SignalP"/>
    </source>
</evidence>
<dbReference type="GO" id="GO:0005615">
    <property type="term" value="C:extracellular space"/>
    <property type="evidence" value="ECO:0007669"/>
    <property type="project" value="UniProtKB-KW"/>
</dbReference>
<dbReference type="PANTHER" id="PTHR11691">
    <property type="entry name" value="TYPE I INTERFERON"/>
    <property type="match status" value="1"/>
</dbReference>
<dbReference type="Pfam" id="PF00143">
    <property type="entry name" value="Interferon"/>
    <property type="match status" value="1"/>
</dbReference>
<dbReference type="AlphaFoldDB" id="A0A9D3SAG6"/>
<dbReference type="OrthoDB" id="8922121at2759"/>
<evidence type="ECO:0000256" key="4">
    <source>
        <dbReference type="ARBA" id="ARBA00022525"/>
    </source>
</evidence>
<keyword evidence="11" id="KW-1185">Reference proteome</keyword>
<dbReference type="EMBL" id="JAHKSW010000024">
    <property type="protein sequence ID" value="KAG7317376.1"/>
    <property type="molecule type" value="Genomic_DNA"/>
</dbReference>
<dbReference type="Gene3D" id="1.20.1250.10">
    <property type="match status" value="1"/>
</dbReference>
<evidence type="ECO:0000256" key="1">
    <source>
        <dbReference type="ARBA" id="ARBA00004613"/>
    </source>
</evidence>
<evidence type="ECO:0000256" key="6">
    <source>
        <dbReference type="ARBA" id="ARBA00023118"/>
    </source>
</evidence>
<dbReference type="SMART" id="SM00076">
    <property type="entry name" value="IFabd"/>
    <property type="match status" value="1"/>
</dbReference>
<keyword evidence="3 8" id="KW-0202">Cytokine</keyword>
<feature type="signal peptide" evidence="9">
    <location>
        <begin position="1"/>
        <end position="19"/>
    </location>
</feature>
<organism evidence="10 11">
    <name type="scientific">Hemibagrus wyckioides</name>
    <dbReference type="NCBI Taxonomy" id="337641"/>
    <lineage>
        <taxon>Eukaryota</taxon>
        <taxon>Metazoa</taxon>
        <taxon>Chordata</taxon>
        <taxon>Craniata</taxon>
        <taxon>Vertebrata</taxon>
        <taxon>Euteleostomi</taxon>
        <taxon>Actinopterygii</taxon>
        <taxon>Neopterygii</taxon>
        <taxon>Teleostei</taxon>
        <taxon>Ostariophysi</taxon>
        <taxon>Siluriformes</taxon>
        <taxon>Bagridae</taxon>
        <taxon>Hemibagrus</taxon>
    </lineage>
</organism>
<dbReference type="GO" id="GO:0005126">
    <property type="term" value="F:cytokine receptor binding"/>
    <property type="evidence" value="ECO:0007669"/>
    <property type="project" value="InterPro"/>
</dbReference>
<sequence>MEPMKFVLLLVLVSSVCEAAALPSCRWTSFRLRTLNEESTGLLESMGGRMPLECLEGKNISFPKVSFPENKDLFLMALETLNGVSQIFNNNHTAVTWDREQLRLFQAIIDRQVENLQICVGKKIQRAMDKPANSSTDTLRSYFEKLEERLKEKEFSSCGWEMVRTELLDGLKKLQTFIENKN</sequence>
<evidence type="ECO:0000256" key="2">
    <source>
        <dbReference type="ARBA" id="ARBA00011033"/>
    </source>
</evidence>
<evidence type="ECO:0000313" key="10">
    <source>
        <dbReference type="EMBL" id="KAG7317376.1"/>
    </source>
</evidence>
<evidence type="ECO:0000313" key="11">
    <source>
        <dbReference type="Proteomes" id="UP000824219"/>
    </source>
</evidence>
<dbReference type="PANTHER" id="PTHR11691:SF73">
    <property type="entry name" value="INTERFERON BETA"/>
    <property type="match status" value="1"/>
</dbReference>
<dbReference type="SUPFAM" id="SSF47266">
    <property type="entry name" value="4-helical cytokines"/>
    <property type="match status" value="1"/>
</dbReference>
<dbReference type="Proteomes" id="UP000824219">
    <property type="component" value="Linkage Group LG24"/>
</dbReference>
<gene>
    <name evidence="10" type="ORF">KOW79_019674</name>
</gene>
<keyword evidence="6 8" id="KW-0051">Antiviral defense</keyword>
<keyword evidence="5 9" id="KW-0732">Signal</keyword>
<comment type="caution">
    <text evidence="10">The sequence shown here is derived from an EMBL/GenBank/DDBJ whole genome shotgun (WGS) entry which is preliminary data.</text>
</comment>
<name>A0A9D3SAG6_9TELE</name>
<accession>A0A9D3SAG6</accession>
<proteinExistence type="inferred from homology"/>
<feature type="chain" id="PRO_5039129268" evidence="9">
    <location>
        <begin position="20"/>
        <end position="182"/>
    </location>
</feature>
<evidence type="ECO:0000256" key="8">
    <source>
        <dbReference type="RuleBase" id="RU000436"/>
    </source>
</evidence>